<dbReference type="InterPro" id="IPR052740">
    <property type="entry name" value="CE4"/>
</dbReference>
<dbReference type="EMBL" id="JBEDNZ010000025">
    <property type="protein sequence ID" value="KAL0810878.1"/>
    <property type="molecule type" value="Genomic_DNA"/>
</dbReference>
<comment type="caution">
    <text evidence="3">The sequence shown here is derived from an EMBL/GenBank/DDBJ whole genome shotgun (WGS) entry which is preliminary data.</text>
</comment>
<accession>A0ABD0SC35</accession>
<dbReference type="SUPFAM" id="SSF88713">
    <property type="entry name" value="Glycoside hydrolase/deacetylase"/>
    <property type="match status" value="1"/>
</dbReference>
<dbReference type="InterPro" id="IPR002509">
    <property type="entry name" value="NODB_dom"/>
</dbReference>
<dbReference type="AlphaFoldDB" id="A0ABD0SC35"/>
<evidence type="ECO:0000313" key="4">
    <source>
        <dbReference type="Proteomes" id="UP001549921"/>
    </source>
</evidence>
<dbReference type="Gene3D" id="3.20.20.370">
    <property type="entry name" value="Glycoside hydrolase/deacetylase"/>
    <property type="match status" value="1"/>
</dbReference>
<dbReference type="Pfam" id="PF01522">
    <property type="entry name" value="Polysacc_deac_1"/>
    <property type="match status" value="1"/>
</dbReference>
<sequence length="387" mass="44403">MRWSWFLLSLLAVAAMAEDSSEEEDFLPLAEECDPETCRLPECRCSSTSIPGNLSPRNTPQFVMVTFDDAVNIINIQTYREVLYGRTNINNCPVGATFYVSHEYTNYQLVNELYNSGFEIALHSISHRTPQTWWQNATVEDMKLEFADQRLQMQQFGNIPRDAIRGLRKPFLQLSGNSTFQMMKESGITYDCSWPTISFIDPGMWPYTLDHASTQDCPIGPCPSASIPGTWVVPMISWRDLQNTPCSMADSCFFTPPLNDEDGWFRFIVGNFERHYLGNRAPFGFFVHEWYINNNPAIRRAFIRFLDMINNLHDVFMVNTNDVVEWVKNPVPVNEYARQQCRRPAHTQCFPSSCGPLSAPHTETSYWMTVCGTCPRNYPWVGNPLGN</sequence>
<dbReference type="CDD" id="cd10975">
    <property type="entry name" value="CE4_CDA_like_2"/>
    <property type="match status" value="1"/>
</dbReference>
<protein>
    <recommendedName>
        <fullName evidence="2">NodB homology domain-containing protein</fullName>
    </recommendedName>
</protein>
<feature type="signal peptide" evidence="1">
    <location>
        <begin position="1"/>
        <end position="17"/>
    </location>
</feature>
<keyword evidence="1" id="KW-0732">Signal</keyword>
<organism evidence="3 4">
    <name type="scientific">Loxostege sticticalis</name>
    <name type="common">Beet webworm moth</name>
    <dbReference type="NCBI Taxonomy" id="481309"/>
    <lineage>
        <taxon>Eukaryota</taxon>
        <taxon>Metazoa</taxon>
        <taxon>Ecdysozoa</taxon>
        <taxon>Arthropoda</taxon>
        <taxon>Hexapoda</taxon>
        <taxon>Insecta</taxon>
        <taxon>Pterygota</taxon>
        <taxon>Neoptera</taxon>
        <taxon>Endopterygota</taxon>
        <taxon>Lepidoptera</taxon>
        <taxon>Glossata</taxon>
        <taxon>Ditrysia</taxon>
        <taxon>Pyraloidea</taxon>
        <taxon>Crambidae</taxon>
        <taxon>Pyraustinae</taxon>
        <taxon>Loxostege</taxon>
    </lineage>
</organism>
<evidence type="ECO:0000256" key="1">
    <source>
        <dbReference type="SAM" id="SignalP"/>
    </source>
</evidence>
<dbReference type="PANTHER" id="PTHR45985">
    <property type="match status" value="1"/>
</dbReference>
<feature type="domain" description="NodB homology" evidence="2">
    <location>
        <begin position="59"/>
        <end position="189"/>
    </location>
</feature>
<dbReference type="Proteomes" id="UP001549921">
    <property type="component" value="Unassembled WGS sequence"/>
</dbReference>
<dbReference type="GO" id="GO:0016787">
    <property type="term" value="F:hydrolase activity"/>
    <property type="evidence" value="ECO:0007669"/>
    <property type="project" value="UniProtKB-ARBA"/>
</dbReference>
<proteinExistence type="predicted"/>
<dbReference type="PANTHER" id="PTHR45985:SF8">
    <property type="entry name" value="CHITIN DEACETYLASE-LIKE 9, ISOFORM A"/>
    <property type="match status" value="1"/>
</dbReference>
<reference evidence="3 4" key="1">
    <citation type="submission" date="2024-06" db="EMBL/GenBank/DDBJ databases">
        <title>A chromosome-level genome assembly of beet webworm, Loxostege sticticalis.</title>
        <authorList>
            <person name="Zhang Y."/>
        </authorList>
    </citation>
    <scope>NUCLEOTIDE SEQUENCE [LARGE SCALE GENOMIC DNA]</scope>
    <source>
        <strain evidence="3">AQ028</strain>
        <tissue evidence="3">Male pupae</tissue>
    </source>
</reference>
<evidence type="ECO:0000259" key="2">
    <source>
        <dbReference type="Pfam" id="PF01522"/>
    </source>
</evidence>
<gene>
    <name evidence="3" type="ORF">ABMA28_010182</name>
</gene>
<dbReference type="InterPro" id="IPR011330">
    <property type="entry name" value="Glyco_hydro/deAcase_b/a-brl"/>
</dbReference>
<name>A0ABD0SC35_LOXSC</name>
<feature type="chain" id="PRO_5044895823" description="NodB homology domain-containing protein" evidence="1">
    <location>
        <begin position="18"/>
        <end position="387"/>
    </location>
</feature>
<evidence type="ECO:0000313" key="3">
    <source>
        <dbReference type="EMBL" id="KAL0810878.1"/>
    </source>
</evidence>